<dbReference type="EMBL" id="CP001958">
    <property type="protein sequence ID" value="ADG97759.1"/>
    <property type="molecule type" value="Genomic_DNA"/>
</dbReference>
<dbReference type="PROSITE" id="PS51257">
    <property type="entry name" value="PROKAR_LIPOPROTEIN"/>
    <property type="match status" value="1"/>
</dbReference>
<proteinExistence type="predicted"/>
<dbReference type="RefSeq" id="WP_013138213.1">
    <property type="nucleotide sequence ID" value="NC_014168.1"/>
</dbReference>
<keyword evidence="1" id="KW-0732">Signal</keyword>
<protein>
    <recommendedName>
        <fullName evidence="4">FG-GAP repeat protein</fullName>
    </recommendedName>
</protein>
<dbReference type="HOGENOM" id="CLU_1068830_0_0_11"/>
<evidence type="ECO:0000256" key="1">
    <source>
        <dbReference type="SAM" id="SignalP"/>
    </source>
</evidence>
<keyword evidence="3" id="KW-1185">Reference proteome</keyword>
<evidence type="ECO:0000313" key="3">
    <source>
        <dbReference type="Proteomes" id="UP000002247"/>
    </source>
</evidence>
<organism evidence="2 3">
    <name type="scientific">Segniliparus rotundus (strain ATCC BAA-972 / CDC 1076 / CIP 108378 / DSM 44985 / JCM 13578)</name>
    <dbReference type="NCBI Taxonomy" id="640132"/>
    <lineage>
        <taxon>Bacteria</taxon>
        <taxon>Bacillati</taxon>
        <taxon>Actinomycetota</taxon>
        <taxon>Actinomycetes</taxon>
        <taxon>Mycobacteriales</taxon>
        <taxon>Segniliparaceae</taxon>
        <taxon>Segniliparus</taxon>
    </lineage>
</organism>
<dbReference type="STRING" id="640132.Srot_1290"/>
<feature type="signal peptide" evidence="1">
    <location>
        <begin position="1"/>
        <end position="17"/>
    </location>
</feature>
<dbReference type="OrthoDB" id="4763983at2"/>
<evidence type="ECO:0000313" key="2">
    <source>
        <dbReference type="EMBL" id="ADG97759.1"/>
    </source>
</evidence>
<evidence type="ECO:0008006" key="4">
    <source>
        <dbReference type="Google" id="ProtNLM"/>
    </source>
</evidence>
<gene>
    <name evidence="2" type="ordered locus">Srot_1290</name>
</gene>
<name>D6ZFN5_SEGRD</name>
<reference evidence="2 3" key="1">
    <citation type="journal article" date="2010" name="Stand. Genomic Sci.">
        <title>Complete genome sequence of Segniliparus rotundus type strain (CDC 1076).</title>
        <authorList>
            <person name="Sikorski J."/>
            <person name="Lapidus A."/>
            <person name="Copeland A."/>
            <person name="Misra M."/>
            <person name="Glavina Del Rio T."/>
            <person name="Nolan M."/>
            <person name="Lucas S."/>
            <person name="Chen F."/>
            <person name="Tice H."/>
            <person name="Cheng J.F."/>
            <person name="Jando M."/>
            <person name="Schneider S."/>
            <person name="Bruce D."/>
            <person name="Goodwin L."/>
            <person name="Pitluck S."/>
            <person name="Liolios K."/>
            <person name="Mikhailova N."/>
            <person name="Pati A."/>
            <person name="Ivanova N."/>
            <person name="Mavromatis K."/>
            <person name="Chen A."/>
            <person name="Palaniappan K."/>
            <person name="Chertkov O."/>
            <person name="Land M."/>
            <person name="Hauser L."/>
            <person name="Chang Y.J."/>
            <person name="Jeffries C.D."/>
            <person name="Brettin T."/>
            <person name="Detter J.C."/>
            <person name="Han C."/>
            <person name="Rohde M."/>
            <person name="Goker M."/>
            <person name="Bristow J."/>
            <person name="Eisen J.A."/>
            <person name="Markowitz V."/>
            <person name="Hugenholtz P."/>
            <person name="Kyrpides N.C."/>
            <person name="Klenk H.P."/>
        </authorList>
    </citation>
    <scope>NUCLEOTIDE SEQUENCE [LARGE SCALE GENOMIC DNA]</scope>
    <source>
        <strain evidence="3">ATCC BAA-972 / CDC 1076 / CIP 108378 / DSM 44985 / JCM 13578</strain>
    </source>
</reference>
<sequence>MPILRALGGAAVLALLAAGCGEQPNSPGPAASSQLIRLAGLPDCGKAIADDPKLDCAIKSSDSAKLMLEAIGPRPYTIKVFDASGAQRQVFVQQDPDPDRAGLPEFKDLDGDGRDEVLIPTSGGGGGGRVYEVWHASGGAQTYADAGQIFGLGLFNRTTDGAFFAQYGASGTGAMVFDFYRFVGVELVEVLRLDVRRKIDDVSGEVVGVTCVLSGDGYPEGARGRRDGALRAAGLDPETARQRYCAEPWVQSVFRHDAPRRRENAGL</sequence>
<dbReference type="AlphaFoldDB" id="D6ZFN5"/>
<dbReference type="KEGG" id="srt:Srot_1290"/>
<accession>D6ZFN5</accession>
<dbReference type="eggNOG" id="ENOG5032BIJ">
    <property type="taxonomic scope" value="Bacteria"/>
</dbReference>
<feature type="chain" id="PRO_5039328546" description="FG-GAP repeat protein" evidence="1">
    <location>
        <begin position="18"/>
        <end position="267"/>
    </location>
</feature>
<dbReference type="Proteomes" id="UP000002247">
    <property type="component" value="Chromosome"/>
</dbReference>